<dbReference type="RefSeq" id="WP_116554250.1">
    <property type="nucleotide sequence ID" value="NZ_QCZG01000011.1"/>
</dbReference>
<evidence type="ECO:0000256" key="5">
    <source>
        <dbReference type="ARBA" id="ARBA00022692"/>
    </source>
</evidence>
<feature type="domain" description="Major facilitator superfamily (MFS) profile" evidence="9">
    <location>
        <begin position="10"/>
        <end position="394"/>
    </location>
</feature>
<comment type="caution">
    <text evidence="10">The sequence shown here is derived from an EMBL/GenBank/DDBJ whole genome shotgun (WGS) entry which is preliminary data.</text>
</comment>
<feature type="transmembrane region" description="Helical" evidence="8">
    <location>
        <begin position="304"/>
        <end position="331"/>
    </location>
</feature>
<feature type="transmembrane region" description="Helical" evidence="8">
    <location>
        <begin position="137"/>
        <end position="156"/>
    </location>
</feature>
<evidence type="ECO:0000256" key="1">
    <source>
        <dbReference type="ARBA" id="ARBA00004651"/>
    </source>
</evidence>
<reference evidence="10 11" key="1">
    <citation type="submission" date="2018-04" db="EMBL/GenBank/DDBJ databases">
        <title>Camelliibacillus theae gen. nov., sp. nov., isolated from Pu'er tea.</title>
        <authorList>
            <person name="Niu L."/>
        </authorList>
    </citation>
    <scope>NUCLEOTIDE SEQUENCE [LARGE SCALE GENOMIC DNA]</scope>
    <source>
        <strain evidence="10 11">T8</strain>
    </source>
</reference>
<keyword evidence="3" id="KW-0813">Transport</keyword>
<dbReference type="InterPro" id="IPR020846">
    <property type="entry name" value="MFS_dom"/>
</dbReference>
<evidence type="ECO:0000313" key="11">
    <source>
        <dbReference type="Proteomes" id="UP000245998"/>
    </source>
</evidence>
<dbReference type="Gene3D" id="1.20.1250.20">
    <property type="entry name" value="MFS general substrate transporter like domains"/>
    <property type="match status" value="1"/>
</dbReference>
<comment type="subcellular location">
    <subcellularLocation>
        <location evidence="1">Cell membrane</location>
        <topology evidence="1">Multi-pass membrane protein</topology>
    </subcellularLocation>
</comment>
<evidence type="ECO:0000256" key="7">
    <source>
        <dbReference type="ARBA" id="ARBA00023136"/>
    </source>
</evidence>
<feature type="transmembrane region" description="Helical" evidence="8">
    <location>
        <begin position="343"/>
        <end position="362"/>
    </location>
</feature>
<protein>
    <submittedName>
        <fullName evidence="10">MFS transporter</fullName>
    </submittedName>
</protein>
<dbReference type="Proteomes" id="UP000245998">
    <property type="component" value="Unassembled WGS sequence"/>
</dbReference>
<feature type="transmembrane region" description="Helical" evidence="8">
    <location>
        <begin position="168"/>
        <end position="188"/>
    </location>
</feature>
<keyword evidence="6 8" id="KW-1133">Transmembrane helix</keyword>
<feature type="transmembrane region" description="Helical" evidence="8">
    <location>
        <begin position="254"/>
        <end position="272"/>
    </location>
</feature>
<evidence type="ECO:0000259" key="9">
    <source>
        <dbReference type="PROSITE" id="PS50850"/>
    </source>
</evidence>
<keyword evidence="11" id="KW-1185">Reference proteome</keyword>
<evidence type="ECO:0000256" key="4">
    <source>
        <dbReference type="ARBA" id="ARBA00022475"/>
    </source>
</evidence>
<feature type="transmembrane region" description="Helical" evidence="8">
    <location>
        <begin position="279"/>
        <end position="298"/>
    </location>
</feature>
<dbReference type="PROSITE" id="PS50850">
    <property type="entry name" value="MFS"/>
    <property type="match status" value="1"/>
</dbReference>
<dbReference type="AlphaFoldDB" id="A0A2U1K4X2"/>
<comment type="similarity">
    <text evidence="2">Belongs to the major facilitator superfamily.</text>
</comment>
<sequence length="402" mass="43844">MPKITRGTPAFWRTGSALFLGGFVVLILLYTTQPLFPIFSEEFGVSPATASLTISLTTGSLAIFMLITAGLSESWGKKKLMTLSLFLSSALTIIIAFSPNFTVLLLLRLLLGITIAGLPAIAMAYVNEEFHPKSIGFVMGLYVSGNTLGGMTGRILTGVVTDYSSWRIAFFIVGFLCLLCSVWFWRVLPPSRKKESVDKPRFSEIFRPLVPHLKNQGLLCLYGLAFLLMGSIVTLYNYVTYLLLAPPYDLSHTLVSWIFIVYLTGTFSSAWMGKLSDRLGRVCVVGMGIAFMLIGVVITLHGSVFIKVVGIALLTFGFFGCHSVASSWVGVWAKEHKAHASSLYLLFYYGGSSIVGFVGGLFWSSFHWMGVVSYISALLVAGFVLVVRLNGLSRYGKGSGEA</sequence>
<dbReference type="PANTHER" id="PTHR43271:SF1">
    <property type="entry name" value="INNER MEMBRANE TRANSPORT PROTEIN YNFM"/>
    <property type="match status" value="1"/>
</dbReference>
<keyword evidence="7 8" id="KW-0472">Membrane</keyword>
<dbReference type="PANTHER" id="PTHR43271">
    <property type="entry name" value="BLL2771 PROTEIN"/>
    <property type="match status" value="1"/>
</dbReference>
<evidence type="ECO:0000313" key="10">
    <source>
        <dbReference type="EMBL" id="PWA12244.1"/>
    </source>
</evidence>
<dbReference type="CDD" id="cd17324">
    <property type="entry name" value="MFS_NepI_like"/>
    <property type="match status" value="1"/>
</dbReference>
<dbReference type="InterPro" id="IPR036259">
    <property type="entry name" value="MFS_trans_sf"/>
</dbReference>
<feature type="transmembrane region" description="Helical" evidence="8">
    <location>
        <begin position="12"/>
        <end position="30"/>
    </location>
</feature>
<evidence type="ECO:0000256" key="8">
    <source>
        <dbReference type="SAM" id="Phobius"/>
    </source>
</evidence>
<gene>
    <name evidence="10" type="ORF">DCC39_07375</name>
</gene>
<accession>A0A2U1K4X2</accession>
<dbReference type="EMBL" id="QCZG01000011">
    <property type="protein sequence ID" value="PWA12244.1"/>
    <property type="molecule type" value="Genomic_DNA"/>
</dbReference>
<keyword evidence="5 8" id="KW-0812">Transmembrane</keyword>
<dbReference type="OrthoDB" id="63984at2"/>
<evidence type="ECO:0000256" key="6">
    <source>
        <dbReference type="ARBA" id="ARBA00022989"/>
    </source>
</evidence>
<dbReference type="SUPFAM" id="SSF103473">
    <property type="entry name" value="MFS general substrate transporter"/>
    <property type="match status" value="1"/>
</dbReference>
<feature type="transmembrane region" description="Helical" evidence="8">
    <location>
        <begin position="217"/>
        <end position="239"/>
    </location>
</feature>
<evidence type="ECO:0000256" key="3">
    <source>
        <dbReference type="ARBA" id="ARBA00022448"/>
    </source>
</evidence>
<proteinExistence type="inferred from homology"/>
<feature type="transmembrane region" description="Helical" evidence="8">
    <location>
        <begin position="368"/>
        <end position="387"/>
    </location>
</feature>
<dbReference type="Pfam" id="PF07690">
    <property type="entry name" value="MFS_1"/>
    <property type="match status" value="1"/>
</dbReference>
<feature type="transmembrane region" description="Helical" evidence="8">
    <location>
        <begin position="50"/>
        <end position="68"/>
    </location>
</feature>
<evidence type="ECO:0000256" key="2">
    <source>
        <dbReference type="ARBA" id="ARBA00008335"/>
    </source>
</evidence>
<keyword evidence="4" id="KW-1003">Cell membrane</keyword>
<dbReference type="InterPro" id="IPR011701">
    <property type="entry name" value="MFS"/>
</dbReference>
<feature type="transmembrane region" description="Helical" evidence="8">
    <location>
        <begin position="80"/>
        <end position="99"/>
    </location>
</feature>
<organism evidence="10 11">
    <name type="scientific">Pueribacillus theae</name>
    <dbReference type="NCBI Taxonomy" id="2171751"/>
    <lineage>
        <taxon>Bacteria</taxon>
        <taxon>Bacillati</taxon>
        <taxon>Bacillota</taxon>
        <taxon>Bacilli</taxon>
        <taxon>Bacillales</taxon>
        <taxon>Bacillaceae</taxon>
        <taxon>Pueribacillus</taxon>
    </lineage>
</organism>
<feature type="transmembrane region" description="Helical" evidence="8">
    <location>
        <begin position="105"/>
        <end position="125"/>
    </location>
</feature>
<name>A0A2U1K4X2_9BACI</name>
<dbReference type="GO" id="GO:0022857">
    <property type="term" value="F:transmembrane transporter activity"/>
    <property type="evidence" value="ECO:0007669"/>
    <property type="project" value="InterPro"/>
</dbReference>
<dbReference type="GO" id="GO:0005886">
    <property type="term" value="C:plasma membrane"/>
    <property type="evidence" value="ECO:0007669"/>
    <property type="project" value="UniProtKB-SubCell"/>
</dbReference>